<dbReference type="Proteomes" id="UP000270094">
    <property type="component" value="Unassembled WGS sequence"/>
</dbReference>
<sequence length="78" mass="8636">MNDSPERWWFAGGQFLVTKLSSDFGFGDGLSAGLLLATGENRSDCKLLTLTLVVVSDFNGLSDRWESGGEIWERYADE</sequence>
<name>A0A3P7IN73_STRVU</name>
<reference evidence="1 2" key="1">
    <citation type="submission" date="2018-11" db="EMBL/GenBank/DDBJ databases">
        <authorList>
            <consortium name="Pathogen Informatics"/>
        </authorList>
    </citation>
    <scope>NUCLEOTIDE SEQUENCE [LARGE SCALE GENOMIC DNA]</scope>
</reference>
<keyword evidence="2" id="KW-1185">Reference proteome</keyword>
<proteinExistence type="predicted"/>
<organism evidence="1 2">
    <name type="scientific">Strongylus vulgaris</name>
    <name type="common">Blood worm</name>
    <dbReference type="NCBI Taxonomy" id="40348"/>
    <lineage>
        <taxon>Eukaryota</taxon>
        <taxon>Metazoa</taxon>
        <taxon>Ecdysozoa</taxon>
        <taxon>Nematoda</taxon>
        <taxon>Chromadorea</taxon>
        <taxon>Rhabditida</taxon>
        <taxon>Rhabditina</taxon>
        <taxon>Rhabditomorpha</taxon>
        <taxon>Strongyloidea</taxon>
        <taxon>Strongylidae</taxon>
        <taxon>Strongylus</taxon>
    </lineage>
</organism>
<gene>
    <name evidence="1" type="ORF">SVUK_LOCUS6454</name>
</gene>
<evidence type="ECO:0000313" key="2">
    <source>
        <dbReference type="Proteomes" id="UP000270094"/>
    </source>
</evidence>
<accession>A0A3P7IN73</accession>
<dbReference type="AlphaFoldDB" id="A0A3P7IN73"/>
<evidence type="ECO:0000313" key="1">
    <source>
        <dbReference type="EMBL" id="VDM71456.1"/>
    </source>
</evidence>
<protein>
    <submittedName>
        <fullName evidence="1">Uncharacterized protein</fullName>
    </submittedName>
</protein>
<dbReference type="EMBL" id="UYYB01020514">
    <property type="protein sequence ID" value="VDM71456.1"/>
    <property type="molecule type" value="Genomic_DNA"/>
</dbReference>